<keyword evidence="2" id="KW-1133">Transmembrane helix</keyword>
<evidence type="ECO:0000313" key="3">
    <source>
        <dbReference type="EMBL" id="ETW09287.1"/>
    </source>
</evidence>
<protein>
    <submittedName>
        <fullName evidence="3">Uncharacterized protein</fullName>
    </submittedName>
</protein>
<sequence length="657" mass="71809">MSSVSPATAVVPGDRRSGRNSTASYRSSGRSSILKRRLSAVKVVRTWRVSVLPGLVMFLCTLALIFLSIFLLVLLISQGMFNRQVVTVNAQLAETFFWAPYDQSCMLTSAGLHSCGTATTSIIPTTPFAAMGTELAKLWNAELMEAGGMLFITSCVIGGTSNVGWTNLQLIAGYDKFPECLPTAPQDVAGMAMLETTIRDHHADGLYFLTLYSDLDPTMTRFTYVNSDGTTQNLIANVKRMLITVDGKIEADSLGRDYIITSRPLGERYLVTGYCDTVVEELSELKESLGLTGWSQGKHSKLPIVPGWSCGHNVEHANEVIVTQALASILSLWFIAGDVLITIEGLQGLLSGKPVLKYTVLSGLERRKWLLACIVVNSMPGLLYMDVSRIYYYSVNGFKIFSLSSVMVANFFTFGFIMMLSIVDTALGAVRSFHSCVGYSAPVFLASSIFWLSEAWCHDKLFMDAFNKFYSAPAFLAFTVNGAEWPSGSYVAEGTPPIVTFLLETIATAVGGSFALSIATSSIYRRLVHDEWLVSTTWCRNNSLLPTLHLPNLITALPLEPSNGIKIGNRTYCKPSTIALMGYATVVKYQKRSPTQECDSHEPATQVISIYALVPSMVVPSWVPSLGTIDQNQFTRTLGKHLAKATPVMHTRGSCVV</sequence>
<dbReference type="GeneID" id="20078730"/>
<dbReference type="OrthoDB" id="77319at2759"/>
<keyword evidence="2" id="KW-0472">Membrane</keyword>
<evidence type="ECO:0000256" key="2">
    <source>
        <dbReference type="SAM" id="Phobius"/>
    </source>
</evidence>
<feature type="transmembrane region" description="Helical" evidence="2">
    <location>
        <begin position="369"/>
        <end position="392"/>
    </location>
</feature>
<feature type="transmembrane region" description="Helical" evidence="2">
    <location>
        <begin position="55"/>
        <end position="76"/>
    </location>
</feature>
<dbReference type="RefSeq" id="XP_008863092.1">
    <property type="nucleotide sequence ID" value="XM_008864870.1"/>
</dbReference>
<dbReference type="EMBL" id="KI913953">
    <property type="protein sequence ID" value="ETW09287.1"/>
    <property type="molecule type" value="Genomic_DNA"/>
</dbReference>
<reference evidence="3" key="1">
    <citation type="submission" date="2013-12" db="EMBL/GenBank/DDBJ databases">
        <title>The Genome Sequence of Aphanomyces invadans NJM9701.</title>
        <authorList>
            <consortium name="The Broad Institute Genomics Platform"/>
            <person name="Russ C."/>
            <person name="Tyler B."/>
            <person name="van West P."/>
            <person name="Dieguez-Uribeondo J."/>
            <person name="Young S.K."/>
            <person name="Zeng Q."/>
            <person name="Gargeya S."/>
            <person name="Fitzgerald M."/>
            <person name="Abouelleil A."/>
            <person name="Alvarado L."/>
            <person name="Chapman S.B."/>
            <person name="Gainer-Dewar J."/>
            <person name="Goldberg J."/>
            <person name="Griggs A."/>
            <person name="Gujja S."/>
            <person name="Hansen M."/>
            <person name="Howarth C."/>
            <person name="Imamovic A."/>
            <person name="Ireland A."/>
            <person name="Larimer J."/>
            <person name="McCowan C."/>
            <person name="Murphy C."/>
            <person name="Pearson M."/>
            <person name="Poon T.W."/>
            <person name="Priest M."/>
            <person name="Roberts A."/>
            <person name="Saif S."/>
            <person name="Shea T."/>
            <person name="Sykes S."/>
            <person name="Wortman J."/>
            <person name="Nusbaum C."/>
            <person name="Birren B."/>
        </authorList>
    </citation>
    <scope>NUCLEOTIDE SEQUENCE [LARGE SCALE GENOMIC DNA]</scope>
    <source>
        <strain evidence="3">NJM9701</strain>
    </source>
</reference>
<organism evidence="3">
    <name type="scientific">Aphanomyces invadans</name>
    <dbReference type="NCBI Taxonomy" id="157072"/>
    <lineage>
        <taxon>Eukaryota</taxon>
        <taxon>Sar</taxon>
        <taxon>Stramenopiles</taxon>
        <taxon>Oomycota</taxon>
        <taxon>Saprolegniomycetes</taxon>
        <taxon>Saprolegniales</taxon>
        <taxon>Verrucalvaceae</taxon>
        <taxon>Aphanomyces</taxon>
    </lineage>
</organism>
<evidence type="ECO:0000256" key="1">
    <source>
        <dbReference type="SAM" id="MobiDB-lite"/>
    </source>
</evidence>
<keyword evidence="2" id="KW-0812">Transmembrane</keyword>
<feature type="region of interest" description="Disordered" evidence="1">
    <location>
        <begin position="1"/>
        <end position="26"/>
    </location>
</feature>
<feature type="transmembrane region" description="Helical" evidence="2">
    <location>
        <begin position="498"/>
        <end position="519"/>
    </location>
</feature>
<accession>A0A024UTN2</accession>
<dbReference type="AlphaFoldDB" id="A0A024UTN2"/>
<gene>
    <name evidence="3" type="ORF">H310_01680</name>
</gene>
<name>A0A024UTN2_9STRA</name>
<proteinExistence type="predicted"/>
<feature type="transmembrane region" description="Helical" evidence="2">
    <location>
        <begin position="432"/>
        <end position="453"/>
    </location>
</feature>
<feature type="transmembrane region" description="Helical" evidence="2">
    <location>
        <begin position="398"/>
        <end position="420"/>
    </location>
</feature>
<dbReference type="VEuPathDB" id="FungiDB:H310_01680"/>